<dbReference type="AlphaFoldDB" id="A0A1Y0AYT1"/>
<reference evidence="1" key="1">
    <citation type="submission" date="2017-03" db="EMBL/GenBank/DDBJ databases">
        <title>The mitochondrial genome of the carnivorous plant Utricularia reniformis (Lentibulariaceae): structure, comparative analysis and evolutionary landmarks.</title>
        <authorList>
            <person name="Silva S.R."/>
            <person name="Alvarenga D.O."/>
            <person name="Michael T.P."/>
            <person name="Miranda V.F.O."/>
            <person name="Varani A.M."/>
        </authorList>
    </citation>
    <scope>NUCLEOTIDE SEQUENCE</scope>
</reference>
<geneLocation type="mitochondrion" evidence="1"/>
<name>A0A1Y0AYT1_9LAMI</name>
<organism evidence="1">
    <name type="scientific">Utricularia reniformis</name>
    <dbReference type="NCBI Taxonomy" id="192314"/>
    <lineage>
        <taxon>Eukaryota</taxon>
        <taxon>Viridiplantae</taxon>
        <taxon>Streptophyta</taxon>
        <taxon>Embryophyta</taxon>
        <taxon>Tracheophyta</taxon>
        <taxon>Spermatophyta</taxon>
        <taxon>Magnoliopsida</taxon>
        <taxon>eudicotyledons</taxon>
        <taxon>Gunneridae</taxon>
        <taxon>Pentapetalae</taxon>
        <taxon>asterids</taxon>
        <taxon>lamiids</taxon>
        <taxon>Lamiales</taxon>
        <taxon>Lentibulariaceae</taxon>
        <taxon>Utricularia</taxon>
    </lineage>
</organism>
<proteinExistence type="predicted"/>
<keyword evidence="1" id="KW-0496">Mitochondrion</keyword>
<sequence>MTLACCRHPWRSVEGVLFVPVTRMCNRAGISVTGSFPAASARQSSTMGLFLQSYFSKVTGPQLF</sequence>
<dbReference type="EMBL" id="KY774314">
    <property type="protein sequence ID" value="ART30313.1"/>
    <property type="molecule type" value="Genomic_DNA"/>
</dbReference>
<accession>A0A1Y0AYT1</accession>
<gene>
    <name evidence="1" type="ORF">AEK19_MT0794</name>
</gene>
<evidence type="ECO:0000313" key="1">
    <source>
        <dbReference type="EMBL" id="ART30313.1"/>
    </source>
</evidence>
<protein>
    <submittedName>
        <fullName evidence="1">Uncharacterized protein</fullName>
    </submittedName>
</protein>